<name>A0A7S1TI52_9RHOD</name>
<dbReference type="AlphaFoldDB" id="A0A7S1TI52"/>
<dbReference type="EMBL" id="HBGH01017412">
    <property type="protein sequence ID" value="CAD9237542.1"/>
    <property type="molecule type" value="Transcribed_RNA"/>
</dbReference>
<gene>
    <name evidence="2" type="ORF">CCAE0312_LOCUS9641</name>
</gene>
<sequence>MTNISVFGPVLSQQTERGNELKCSEDLVFDFLLPCRSLNVINICTSETRSSRHFANLLNGRKGPPVQPSEASAHSAKWRDHPFKVHPRNPNHKFRLYFATNPPTIISSIV</sequence>
<feature type="region of interest" description="Disordered" evidence="1">
    <location>
        <begin position="59"/>
        <end position="87"/>
    </location>
</feature>
<reference evidence="2" key="1">
    <citation type="submission" date="2021-01" db="EMBL/GenBank/DDBJ databases">
        <authorList>
            <person name="Corre E."/>
            <person name="Pelletier E."/>
            <person name="Niang G."/>
            <person name="Scheremetjew M."/>
            <person name="Finn R."/>
            <person name="Kale V."/>
            <person name="Holt S."/>
            <person name="Cochrane G."/>
            <person name="Meng A."/>
            <person name="Brown T."/>
            <person name="Cohen L."/>
        </authorList>
    </citation>
    <scope>NUCLEOTIDE SEQUENCE</scope>
    <source>
        <strain evidence="2">SAG 36.94</strain>
    </source>
</reference>
<evidence type="ECO:0000313" key="2">
    <source>
        <dbReference type="EMBL" id="CAD9237542.1"/>
    </source>
</evidence>
<evidence type="ECO:0000256" key="1">
    <source>
        <dbReference type="SAM" id="MobiDB-lite"/>
    </source>
</evidence>
<accession>A0A7S1TI52</accession>
<proteinExistence type="predicted"/>
<organism evidence="2">
    <name type="scientific">Compsopogon caeruleus</name>
    <dbReference type="NCBI Taxonomy" id="31354"/>
    <lineage>
        <taxon>Eukaryota</taxon>
        <taxon>Rhodophyta</taxon>
        <taxon>Compsopogonophyceae</taxon>
        <taxon>Compsopogonales</taxon>
        <taxon>Compsopogonaceae</taxon>
        <taxon>Compsopogon</taxon>
    </lineage>
</organism>
<protein>
    <submittedName>
        <fullName evidence="2">Uncharacterized protein</fullName>
    </submittedName>
</protein>